<protein>
    <submittedName>
        <fullName evidence="1">Uncharacterized protein</fullName>
    </submittedName>
</protein>
<dbReference type="AlphaFoldDB" id="A0A8H5LEN0"/>
<gene>
    <name evidence="1" type="ORF">D9758_009503</name>
</gene>
<dbReference type="EMBL" id="JAACJM010000055">
    <property type="protein sequence ID" value="KAF5356436.1"/>
    <property type="molecule type" value="Genomic_DNA"/>
</dbReference>
<dbReference type="Proteomes" id="UP000559256">
    <property type="component" value="Unassembled WGS sequence"/>
</dbReference>
<evidence type="ECO:0000313" key="2">
    <source>
        <dbReference type="Proteomes" id="UP000559256"/>
    </source>
</evidence>
<dbReference type="OrthoDB" id="2836053at2759"/>
<name>A0A8H5LEN0_9AGAR</name>
<reference evidence="1 2" key="1">
    <citation type="journal article" date="2020" name="ISME J.">
        <title>Uncovering the hidden diversity of litter-decomposition mechanisms in mushroom-forming fungi.</title>
        <authorList>
            <person name="Floudas D."/>
            <person name="Bentzer J."/>
            <person name="Ahren D."/>
            <person name="Johansson T."/>
            <person name="Persson P."/>
            <person name="Tunlid A."/>
        </authorList>
    </citation>
    <scope>NUCLEOTIDE SEQUENCE [LARGE SCALE GENOMIC DNA]</scope>
    <source>
        <strain evidence="1 2">CBS 291.85</strain>
    </source>
</reference>
<comment type="caution">
    <text evidence="1">The sequence shown here is derived from an EMBL/GenBank/DDBJ whole genome shotgun (WGS) entry which is preliminary data.</text>
</comment>
<organism evidence="1 2">
    <name type="scientific">Tetrapyrgos nigripes</name>
    <dbReference type="NCBI Taxonomy" id="182062"/>
    <lineage>
        <taxon>Eukaryota</taxon>
        <taxon>Fungi</taxon>
        <taxon>Dikarya</taxon>
        <taxon>Basidiomycota</taxon>
        <taxon>Agaricomycotina</taxon>
        <taxon>Agaricomycetes</taxon>
        <taxon>Agaricomycetidae</taxon>
        <taxon>Agaricales</taxon>
        <taxon>Marasmiineae</taxon>
        <taxon>Marasmiaceae</taxon>
        <taxon>Tetrapyrgos</taxon>
    </lineage>
</organism>
<proteinExistence type="predicted"/>
<sequence length="368" mass="41946">MISPQLPPEIVEKIILLVWKNGVLSSDERVAFMTACPRLNRTWNAQFARIASKEIYLPKLSYLLYLANIVRTGKSLIYDPEDLVTRVETMTCFLDLRSYPLSWDKSTESLYFMLTNMGSFTSFRSCFPSVKELSLEAVFRTPPHLWTTDFPQIMHTQVVIPFDTYNPTTPSDALIHHEIHINAAIHDPDAYLGITNALWNYRSNPLSDYLALVVRVISGDLGKSLQFCGPLGSSGDRPHTCNVLRMRNRLHKSRVLSDNVHLFHCNAIFVETTTPADLFGVSQHLWRSGRKISLSWDSLRNDLCDLMAKLWTRTMGTGMVKEGDWDWIMPVKEPQMEKGLLWNKAEAPFSALDSLHDLIKDNAPVMKA</sequence>
<keyword evidence="2" id="KW-1185">Reference proteome</keyword>
<accession>A0A8H5LEN0</accession>
<evidence type="ECO:0000313" key="1">
    <source>
        <dbReference type="EMBL" id="KAF5356436.1"/>
    </source>
</evidence>